<evidence type="ECO:0000256" key="1">
    <source>
        <dbReference type="HAMAP-Rule" id="MF_00386"/>
    </source>
</evidence>
<comment type="subcellular location">
    <subcellularLocation>
        <location evidence="1">Cell membrane</location>
        <topology evidence="1">Peripheral membrane protein</topology>
        <orientation evidence="1">Cytoplasmic side</orientation>
    </subcellularLocation>
</comment>
<organism evidence="3 4">
    <name type="scientific">Georgenia daeguensis</name>
    <dbReference type="NCBI Taxonomy" id="908355"/>
    <lineage>
        <taxon>Bacteria</taxon>
        <taxon>Bacillati</taxon>
        <taxon>Actinomycetota</taxon>
        <taxon>Actinomycetes</taxon>
        <taxon>Micrococcales</taxon>
        <taxon>Bogoriellaceae</taxon>
        <taxon>Georgenia</taxon>
    </lineage>
</organism>
<comment type="caution">
    <text evidence="3">The sequence shown here is derived from an EMBL/GenBank/DDBJ whole genome shotgun (WGS) entry which is preliminary data.</text>
</comment>
<comment type="function">
    <text evidence="1">Could be involved in insertion of integral membrane proteins into the membrane.</text>
</comment>
<dbReference type="EMBL" id="BAABBA010000012">
    <property type="protein sequence ID" value="GAA4288166.1"/>
    <property type="molecule type" value="Genomic_DNA"/>
</dbReference>
<evidence type="ECO:0000313" key="4">
    <source>
        <dbReference type="Proteomes" id="UP001499841"/>
    </source>
</evidence>
<reference evidence="4" key="1">
    <citation type="journal article" date="2019" name="Int. J. Syst. Evol. Microbiol.">
        <title>The Global Catalogue of Microorganisms (GCM) 10K type strain sequencing project: providing services to taxonomists for standard genome sequencing and annotation.</title>
        <authorList>
            <consortium name="The Broad Institute Genomics Platform"/>
            <consortium name="The Broad Institute Genome Sequencing Center for Infectious Disease"/>
            <person name="Wu L."/>
            <person name="Ma J."/>
        </authorList>
    </citation>
    <scope>NUCLEOTIDE SEQUENCE [LARGE SCALE GENOMIC DNA]</scope>
    <source>
        <strain evidence="4">JCM 17459</strain>
    </source>
</reference>
<dbReference type="Proteomes" id="UP001499841">
    <property type="component" value="Unassembled WGS sequence"/>
</dbReference>
<dbReference type="HAMAP" id="MF_00386">
    <property type="entry name" value="UPF0161_YidD"/>
    <property type="match status" value="1"/>
</dbReference>
<sequence length="137" mass="14737">MSDDRPGRAAPSDGHDVRPRNPLTWLLLGLVRVYQAVVSPWLPPSCKYYPSCSAYAVTALRRHGAVKGTALAGWRLLRCNPWSHGGVDHVPPRGRWSNAVAGAAKADAEPRSSDESAGTRTLGADTRGARTIAPQDR</sequence>
<name>A0ABP8EW91_9MICO</name>
<dbReference type="PANTHER" id="PTHR33383:SF1">
    <property type="entry name" value="MEMBRANE PROTEIN INSERTION EFFICIENCY FACTOR-RELATED"/>
    <property type="match status" value="1"/>
</dbReference>
<evidence type="ECO:0000313" key="3">
    <source>
        <dbReference type="EMBL" id="GAA4288166.1"/>
    </source>
</evidence>
<accession>A0ABP8EW91</accession>
<keyword evidence="4" id="KW-1185">Reference proteome</keyword>
<gene>
    <name evidence="3" type="primary">yidD_1</name>
    <name evidence="3" type="ORF">GCM10022262_25260</name>
</gene>
<feature type="region of interest" description="Disordered" evidence="2">
    <location>
        <begin position="87"/>
        <end position="137"/>
    </location>
</feature>
<keyword evidence="1" id="KW-1003">Cell membrane</keyword>
<dbReference type="PANTHER" id="PTHR33383">
    <property type="entry name" value="MEMBRANE PROTEIN INSERTION EFFICIENCY FACTOR-RELATED"/>
    <property type="match status" value="1"/>
</dbReference>
<keyword evidence="1" id="KW-0472">Membrane</keyword>
<comment type="similarity">
    <text evidence="1">Belongs to the UPF0161 family.</text>
</comment>
<dbReference type="NCBIfam" id="TIGR00278">
    <property type="entry name" value="membrane protein insertion efficiency factor YidD"/>
    <property type="match status" value="1"/>
</dbReference>
<dbReference type="RefSeq" id="WP_425554544.1">
    <property type="nucleotide sequence ID" value="NZ_BAABBA010000012.1"/>
</dbReference>
<evidence type="ECO:0000256" key="2">
    <source>
        <dbReference type="SAM" id="MobiDB-lite"/>
    </source>
</evidence>
<protein>
    <recommendedName>
        <fullName evidence="1">Putative membrane protein insertion efficiency factor</fullName>
    </recommendedName>
</protein>
<proteinExistence type="inferred from homology"/>
<dbReference type="Pfam" id="PF01809">
    <property type="entry name" value="YidD"/>
    <property type="match status" value="1"/>
</dbReference>
<dbReference type="InterPro" id="IPR002696">
    <property type="entry name" value="Membr_insert_effic_factor_YidD"/>
</dbReference>
<dbReference type="SMART" id="SM01234">
    <property type="entry name" value="Haemolytic"/>
    <property type="match status" value="1"/>
</dbReference>